<keyword evidence="1" id="KW-1133">Transmembrane helix</keyword>
<evidence type="ECO:0000259" key="2">
    <source>
        <dbReference type="Pfam" id="PF09994"/>
    </source>
</evidence>
<feature type="domain" description="T6SS Phospholipase effector Tle1-like catalytic" evidence="2">
    <location>
        <begin position="3"/>
        <end position="304"/>
    </location>
</feature>
<sequence length="929" mass="103111">MAKRIVVLSDGTGNSASQVWRTNVWRTFESLDLTGSDQVAFYDDGVGTSSFKPLAILGGAFGYGLKRNVIEIYKFVCRNFRTGQDNARAYVGDDARETDFVDDEIYGFGFSRGAFTIRVVVGLILDQGLVDAKCEAELDALATEAYRNYRARHFKTRTGIERPFRAIRDWFLGRKHADQLPNVRRVDQIRFLGLWDTDAAYGLPVDEMTRGVSRYLWPLELPNKRLDPSRIARACHAISLDDQRTTFHPVLWDESNMPPIVPGPATVTKQEKLTQIWFAGVHSNVGGGYPDDSLAYIPMYWVWKEAKDCGLKFKSSPSADPDAFLAAQSKEDKDGRLYDSRSGLGGYYRYGPRDVDQLCDSGATDERDFVKIAAPKIHESVFRRIAMGAHSYAPVGLPKRYEIVAYNAKSGDHRIIRSAQQLPEHPDGALSRYKEQDAVVWSTIWRGRGVYFLTVLASLFLAIYPLAYSIPATSEFATRLRFLSDTIRLVAVALPSAANRWVDAYARDPGLFVVSALSVIILLALSAGLRARITDQMRARLVTSLTIPNNLPAAPPVSNEWRPAGWLEISGLVFLIAAAIYGLLINPFPWPYAWIWKPLSDLLAKFSIPSGFIALIALVVLLFPTKRVHALRSAPTYKTFIRELRLRYAPTFFAIAFCVLGVVMTSHYLFNIEDSFGNFCQATLPNDPGKAVDQAGIKQICYDKNLKNCTIDTSAIDPRGGACRTASADADKCTGKTTVFDTRALCASTGIFVEKNARYHLLVSKSQQLPGGAALDSEQSQWRFAWAKSDFRGQTLAALGAYDDTSCGSAKSWEWLGHGAHPLHVSCNYLAATSRQLFGMFAYFPKRSLDRPLGSFILRYGSTGNEENFIDADAPPASGDRLSEPFAPTRNGELYVYLNKPASGLWPDVAHNLNSGFAKVTVIRIPPKP</sequence>
<feature type="transmembrane region" description="Helical" evidence="1">
    <location>
        <begin position="646"/>
        <end position="670"/>
    </location>
</feature>
<dbReference type="InterPro" id="IPR018712">
    <property type="entry name" value="Tle1-like_cat"/>
</dbReference>
<dbReference type="PANTHER" id="PTHR33840:SF1">
    <property type="entry name" value="TLE1 PHOSPHOLIPASE DOMAIN-CONTAINING PROTEIN"/>
    <property type="match status" value="1"/>
</dbReference>
<protein>
    <recommendedName>
        <fullName evidence="2">T6SS Phospholipase effector Tle1-like catalytic domain-containing protein</fullName>
    </recommendedName>
</protein>
<reference evidence="3 4" key="1">
    <citation type="submission" date="2015-04" db="EMBL/GenBank/DDBJ databases">
        <title>Comparative genomics of rhizobia nodulating Arachis hypogaea in China.</title>
        <authorList>
            <person name="Li Y."/>
        </authorList>
    </citation>
    <scope>NUCLEOTIDE SEQUENCE [LARGE SCALE GENOMIC DNA]</scope>
    <source>
        <strain evidence="3 4">CCBAU 51757</strain>
    </source>
</reference>
<organism evidence="3 4">
    <name type="scientific">Bradyrhizobium nanningense</name>
    <dbReference type="NCBI Taxonomy" id="1325118"/>
    <lineage>
        <taxon>Bacteria</taxon>
        <taxon>Pseudomonadati</taxon>
        <taxon>Pseudomonadota</taxon>
        <taxon>Alphaproteobacteria</taxon>
        <taxon>Hyphomicrobiales</taxon>
        <taxon>Nitrobacteraceae</taxon>
        <taxon>Bradyrhizobium</taxon>
    </lineage>
</organism>
<gene>
    <name evidence="3" type="ORF">XH99_00265</name>
</gene>
<keyword evidence="1" id="KW-0812">Transmembrane</keyword>
<dbReference type="EMBL" id="LBJQ01000001">
    <property type="protein sequence ID" value="RXH38730.1"/>
    <property type="molecule type" value="Genomic_DNA"/>
</dbReference>
<evidence type="ECO:0000256" key="1">
    <source>
        <dbReference type="SAM" id="Phobius"/>
    </source>
</evidence>
<keyword evidence="1" id="KW-0472">Membrane</keyword>
<dbReference type="RefSeq" id="WP_128916006.1">
    <property type="nucleotide sequence ID" value="NZ_LBJQ01000001.1"/>
</dbReference>
<dbReference type="PANTHER" id="PTHR33840">
    <property type="match status" value="1"/>
</dbReference>
<feature type="transmembrane region" description="Helical" evidence="1">
    <location>
        <begin position="566"/>
        <end position="586"/>
    </location>
</feature>
<evidence type="ECO:0000313" key="4">
    <source>
        <dbReference type="Proteomes" id="UP000289546"/>
    </source>
</evidence>
<name>A0A4Q0SJI2_9BRAD</name>
<keyword evidence="4" id="KW-1185">Reference proteome</keyword>
<accession>A0A4Q0SJI2</accession>
<dbReference type="Proteomes" id="UP000289546">
    <property type="component" value="Unassembled WGS sequence"/>
</dbReference>
<proteinExistence type="predicted"/>
<feature type="transmembrane region" description="Helical" evidence="1">
    <location>
        <begin position="606"/>
        <end position="625"/>
    </location>
</feature>
<feature type="transmembrane region" description="Helical" evidence="1">
    <location>
        <begin position="510"/>
        <end position="531"/>
    </location>
</feature>
<feature type="transmembrane region" description="Helical" evidence="1">
    <location>
        <begin position="449"/>
        <end position="468"/>
    </location>
</feature>
<evidence type="ECO:0000313" key="3">
    <source>
        <dbReference type="EMBL" id="RXH38730.1"/>
    </source>
</evidence>
<dbReference type="Pfam" id="PF09994">
    <property type="entry name" value="T6SS_Tle1-like_cat"/>
    <property type="match status" value="1"/>
</dbReference>
<comment type="caution">
    <text evidence="3">The sequence shown here is derived from an EMBL/GenBank/DDBJ whole genome shotgun (WGS) entry which is preliminary data.</text>
</comment>
<dbReference type="AlphaFoldDB" id="A0A4Q0SJI2"/>